<accession>A0AAD5WHS9</accession>
<dbReference type="Pfam" id="PF16488">
    <property type="entry name" value="ArgoL2"/>
    <property type="match status" value="1"/>
</dbReference>
<dbReference type="GO" id="GO:0003743">
    <property type="term" value="F:translation initiation factor activity"/>
    <property type="evidence" value="ECO:0007669"/>
    <property type="project" value="UniProtKB-KW"/>
</dbReference>
<dbReference type="InterPro" id="IPR012337">
    <property type="entry name" value="RNaseH-like_sf"/>
</dbReference>
<dbReference type="InterPro" id="IPR057272">
    <property type="entry name" value="Piwi_nem"/>
</dbReference>
<dbReference type="PROSITE" id="PS50822">
    <property type="entry name" value="PIWI"/>
    <property type="match status" value="1"/>
</dbReference>
<name>A0AAD5WHS9_PARTN</name>
<proteinExistence type="inferred from homology"/>
<dbReference type="Proteomes" id="UP001196413">
    <property type="component" value="Unassembled WGS sequence"/>
</dbReference>
<dbReference type="SUPFAM" id="SSF53098">
    <property type="entry name" value="Ribonuclease H-like"/>
    <property type="match status" value="1"/>
</dbReference>
<dbReference type="SMART" id="SM00950">
    <property type="entry name" value="Piwi"/>
    <property type="match status" value="1"/>
</dbReference>
<dbReference type="InterPro" id="IPR032473">
    <property type="entry name" value="Argonaute_Mid_dom"/>
</dbReference>
<dbReference type="Pfam" id="PF16487">
    <property type="entry name" value="ArgoMid"/>
    <property type="match status" value="1"/>
</dbReference>
<dbReference type="InterPro" id="IPR036397">
    <property type="entry name" value="RNaseH_sf"/>
</dbReference>
<dbReference type="CDD" id="cd02846">
    <property type="entry name" value="PAZ_argonaute_like"/>
    <property type="match status" value="1"/>
</dbReference>
<dbReference type="PANTHER" id="PTHR22891">
    <property type="entry name" value="EUKARYOTIC TRANSLATION INITIATION FACTOR 2C"/>
    <property type="match status" value="1"/>
</dbReference>
<evidence type="ECO:0000256" key="1">
    <source>
        <dbReference type="RuleBase" id="RU361178"/>
    </source>
</evidence>
<dbReference type="SMART" id="SM00949">
    <property type="entry name" value="PAZ"/>
    <property type="match status" value="1"/>
</dbReference>
<evidence type="ECO:0000259" key="3">
    <source>
        <dbReference type="PROSITE" id="PS50822"/>
    </source>
</evidence>
<dbReference type="InterPro" id="IPR003165">
    <property type="entry name" value="Piwi"/>
</dbReference>
<dbReference type="InterPro" id="IPR036085">
    <property type="entry name" value="PAZ_dom_sf"/>
</dbReference>
<comment type="similarity">
    <text evidence="1">Belongs to the argonaute family.</text>
</comment>
<dbReference type="Pfam" id="PF02171">
    <property type="entry name" value="Piwi"/>
    <property type="match status" value="1"/>
</dbReference>
<dbReference type="Gene3D" id="2.170.260.10">
    <property type="entry name" value="paz domain"/>
    <property type="match status" value="1"/>
</dbReference>
<dbReference type="InterPro" id="IPR003100">
    <property type="entry name" value="PAZ_dom"/>
</dbReference>
<dbReference type="GO" id="GO:0003723">
    <property type="term" value="F:RNA binding"/>
    <property type="evidence" value="ECO:0007669"/>
    <property type="project" value="InterPro"/>
</dbReference>
<comment type="caution">
    <text evidence="4">The sequence shown here is derived from an EMBL/GenBank/DDBJ whole genome shotgun (WGS) entry which is preliminary data.</text>
</comment>
<feature type="domain" description="Piwi" evidence="3">
    <location>
        <begin position="554"/>
        <end position="866"/>
    </location>
</feature>
<dbReference type="SUPFAM" id="SSF101690">
    <property type="entry name" value="PAZ domain"/>
    <property type="match status" value="1"/>
</dbReference>
<keyword evidence="5" id="KW-1185">Reference proteome</keyword>
<reference evidence="4" key="1">
    <citation type="submission" date="2021-06" db="EMBL/GenBank/DDBJ databases">
        <title>Parelaphostrongylus tenuis whole genome reference sequence.</title>
        <authorList>
            <person name="Garwood T.J."/>
            <person name="Larsen P.A."/>
            <person name="Fountain-Jones N.M."/>
            <person name="Garbe J.R."/>
            <person name="Macchietto M.G."/>
            <person name="Kania S.A."/>
            <person name="Gerhold R.W."/>
            <person name="Richards J.E."/>
            <person name="Wolf T.M."/>
        </authorList>
    </citation>
    <scope>NUCLEOTIDE SEQUENCE</scope>
    <source>
        <strain evidence="4">MNPRO001-30</strain>
        <tissue evidence="4">Meninges</tissue>
    </source>
</reference>
<dbReference type="AlphaFoldDB" id="A0AAD5WHS9"/>
<gene>
    <name evidence="4" type="primary">SAGO-2_3</name>
    <name evidence="4" type="ORF">KIN20_031646</name>
</gene>
<dbReference type="Pfam" id="PF02170">
    <property type="entry name" value="PAZ"/>
    <property type="match status" value="1"/>
</dbReference>
<feature type="domain" description="PAZ" evidence="2">
    <location>
        <begin position="280"/>
        <end position="387"/>
    </location>
</feature>
<dbReference type="Gene3D" id="3.40.50.2300">
    <property type="match status" value="1"/>
</dbReference>
<keyword evidence="4" id="KW-0648">Protein biosynthesis</keyword>
<organism evidence="4 5">
    <name type="scientific">Parelaphostrongylus tenuis</name>
    <name type="common">Meningeal worm</name>
    <dbReference type="NCBI Taxonomy" id="148309"/>
    <lineage>
        <taxon>Eukaryota</taxon>
        <taxon>Metazoa</taxon>
        <taxon>Ecdysozoa</taxon>
        <taxon>Nematoda</taxon>
        <taxon>Chromadorea</taxon>
        <taxon>Rhabditida</taxon>
        <taxon>Rhabditina</taxon>
        <taxon>Rhabditomorpha</taxon>
        <taxon>Strongyloidea</taxon>
        <taxon>Metastrongylidae</taxon>
        <taxon>Parelaphostrongylus</taxon>
    </lineage>
</organism>
<dbReference type="PROSITE" id="PS50821">
    <property type="entry name" value="PAZ"/>
    <property type="match status" value="1"/>
</dbReference>
<evidence type="ECO:0000313" key="4">
    <source>
        <dbReference type="EMBL" id="KAJ1370013.1"/>
    </source>
</evidence>
<sequence length="906" mass="101611">MDQLKTAMADLTVKTIAMPGKRPPGGRGTKTELLTNLTKLSLKANVPFYKYDVRMCVVYRKDGRENLKELTKQTKDDFPEQQRKASTVIVYKHLVKKHSDVFTKDGVLFYDRAAILFSAQAELKLGGVMKEFILPANVLSGLSSDADEIRVTIKKVTEKYQVTSNDVVKAVNVRDMERDRAILEVLNLAVSQEGYMETAKFVAYGTTAHYLFDHRAFGFSDNELPELTDGKYMGIGLSKSVKVLEGDGSRCTPFVVADVTKSAFHADEQNLLDKISRMSVFIDHRTGKSNFSVQNASRPNVMKEILQVIKGLYVTTLYGKNRTFPIGGIAAAANSLRFESADGKQCTVEQYYIKNYRIQLKYPGLFTVSERHNPHLYYPVELLCVASSQRVTQQQQTPGDVAVIIRASATLPQHRLSQTKVMKKALKITPGNVLLEKAGITVDNDFTKVVGRVLPPPTIIYGGSNKMKADGKWSWDRARFFQPANLTNWAVCATLTQNDVSRIKLKEYVTRIENTCQSHGMQVAPVSEIFYLKRQTYDGLKEFYAEQKKKNRKYLMFITSDSIQQHDLIKLLELQYQIVSQEIRANKVNDVMYKNQNQTLDNVVAKINEKLGGVNYNIMLGSGIDDNKWLSDKSVLFVGFEISNPPAISKMEIDRGATYKMPSVLGWGANCAENPQQFIGDYVYVEPRQSDMMGSKLGQLVTDIIKRHQMASSSNLRHIIFFFSGISEGQYSMICEAYVRAIHKGISSLSLGKEPYITALAVSKDHNERLYKSNISGKRSTEQNILSGTIVDTTIVSPVINEFYLNAHSAFQGTAKTPKYSLVADNSQISLDNIEGITYGLCYLHEIVSATVSVPVPLMVAERCAKRGHDVYLANLKVKHVQVNSVKEANEMLVNHGDLKKLRYNA</sequence>
<keyword evidence="4" id="KW-0396">Initiation factor</keyword>
<dbReference type="CDD" id="cd02826">
    <property type="entry name" value="Piwi-like"/>
    <property type="match status" value="1"/>
</dbReference>
<dbReference type="InterPro" id="IPR032472">
    <property type="entry name" value="ArgoL2"/>
</dbReference>
<dbReference type="EMBL" id="JAHQIW010006715">
    <property type="protein sequence ID" value="KAJ1370013.1"/>
    <property type="molecule type" value="Genomic_DNA"/>
</dbReference>
<dbReference type="Gene3D" id="3.30.420.10">
    <property type="entry name" value="Ribonuclease H-like superfamily/Ribonuclease H"/>
    <property type="match status" value="1"/>
</dbReference>
<evidence type="ECO:0000313" key="5">
    <source>
        <dbReference type="Proteomes" id="UP001196413"/>
    </source>
</evidence>
<evidence type="ECO:0000259" key="2">
    <source>
        <dbReference type="PROSITE" id="PS50821"/>
    </source>
</evidence>
<protein>
    <submittedName>
        <fullName evidence="4">Eukaryotic translation initiation factor 2c</fullName>
    </submittedName>
</protein>